<dbReference type="AlphaFoldDB" id="A0A0G3BS63"/>
<keyword evidence="3" id="KW-1185">Reference proteome</keyword>
<dbReference type="RefSeq" id="WP_047195666.1">
    <property type="nucleotide sequence ID" value="NZ_CP011371.1"/>
</dbReference>
<sequence length="70" mass="7739">MTTTNNTDSRRRNLRLYFLGHGAILLGAWGMDHFGSMVPMALAASAALMLSAPLVRQQAARLRLAARRRD</sequence>
<keyword evidence="1" id="KW-0472">Membrane</keyword>
<accession>A0A0G3BS63</accession>
<dbReference type="KEGG" id="pbh:AAW51_3565"/>
<keyword evidence="1" id="KW-1133">Transmembrane helix</keyword>
<reference evidence="2 3" key="1">
    <citation type="submission" date="2015-05" db="EMBL/GenBank/DDBJ databases">
        <authorList>
            <person name="Tang B."/>
            <person name="Yu Y."/>
        </authorList>
    </citation>
    <scope>NUCLEOTIDE SEQUENCE [LARGE SCALE GENOMIC DNA]</scope>
    <source>
        <strain evidence="2 3">DSM 7029</strain>
    </source>
</reference>
<evidence type="ECO:0000313" key="2">
    <source>
        <dbReference type="EMBL" id="AKJ30256.1"/>
    </source>
</evidence>
<dbReference type="EMBL" id="CP011371">
    <property type="protein sequence ID" value="AKJ30256.1"/>
    <property type="molecule type" value="Genomic_DNA"/>
</dbReference>
<gene>
    <name evidence="2" type="ORF">AAW51_3565</name>
</gene>
<proteinExistence type="predicted"/>
<dbReference type="Proteomes" id="UP000035352">
    <property type="component" value="Chromosome"/>
</dbReference>
<protein>
    <submittedName>
        <fullName evidence="2">Uncharacterized protein</fullName>
    </submittedName>
</protein>
<feature type="transmembrane region" description="Helical" evidence="1">
    <location>
        <begin position="37"/>
        <end position="55"/>
    </location>
</feature>
<feature type="transmembrane region" description="Helical" evidence="1">
    <location>
        <begin position="14"/>
        <end position="31"/>
    </location>
</feature>
<evidence type="ECO:0000256" key="1">
    <source>
        <dbReference type="SAM" id="Phobius"/>
    </source>
</evidence>
<dbReference type="STRING" id="413882.AAW51_3565"/>
<keyword evidence="1" id="KW-0812">Transmembrane</keyword>
<name>A0A0G3BS63_9BURK</name>
<organism evidence="2 3">
    <name type="scientific">Caldimonas brevitalea</name>
    <dbReference type="NCBI Taxonomy" id="413882"/>
    <lineage>
        <taxon>Bacteria</taxon>
        <taxon>Pseudomonadati</taxon>
        <taxon>Pseudomonadota</taxon>
        <taxon>Betaproteobacteria</taxon>
        <taxon>Burkholderiales</taxon>
        <taxon>Sphaerotilaceae</taxon>
        <taxon>Caldimonas</taxon>
    </lineage>
</organism>
<evidence type="ECO:0000313" key="3">
    <source>
        <dbReference type="Proteomes" id="UP000035352"/>
    </source>
</evidence>